<accession>A0A382BU78</accession>
<protein>
    <submittedName>
        <fullName evidence="1">Uncharacterized protein</fullName>
    </submittedName>
</protein>
<feature type="non-terminal residue" evidence="1">
    <location>
        <position position="1"/>
    </location>
</feature>
<dbReference type="EMBL" id="UINC01031394">
    <property type="protein sequence ID" value="SVB17368.1"/>
    <property type="molecule type" value="Genomic_DNA"/>
</dbReference>
<dbReference type="AlphaFoldDB" id="A0A382BU78"/>
<gene>
    <name evidence="1" type="ORF">METZ01_LOCUS170222</name>
</gene>
<organism evidence="1">
    <name type="scientific">marine metagenome</name>
    <dbReference type="NCBI Taxonomy" id="408172"/>
    <lineage>
        <taxon>unclassified sequences</taxon>
        <taxon>metagenomes</taxon>
        <taxon>ecological metagenomes</taxon>
    </lineage>
</organism>
<sequence>RLAMLQPGMETSHLSSRLPSGIARQIVKFISIPMLLVESDSMRIITPKHVLNVFSPVDYYHPIYHWKKAYNMKVLWLLGN</sequence>
<proteinExistence type="predicted"/>
<reference evidence="1" key="1">
    <citation type="submission" date="2018-05" db="EMBL/GenBank/DDBJ databases">
        <authorList>
            <person name="Lanie J.A."/>
            <person name="Ng W.-L."/>
            <person name="Kazmierczak K.M."/>
            <person name="Andrzejewski T.M."/>
            <person name="Davidsen T.M."/>
            <person name="Wayne K.J."/>
            <person name="Tettelin H."/>
            <person name="Glass J.I."/>
            <person name="Rusch D."/>
            <person name="Podicherti R."/>
            <person name="Tsui H.-C.T."/>
            <person name="Winkler M.E."/>
        </authorList>
    </citation>
    <scope>NUCLEOTIDE SEQUENCE</scope>
</reference>
<name>A0A382BU78_9ZZZZ</name>
<evidence type="ECO:0000313" key="1">
    <source>
        <dbReference type="EMBL" id="SVB17368.1"/>
    </source>
</evidence>